<accession>A0A1C3RC23</accession>
<gene>
    <name evidence="1" type="ORF">MTBPR1_10083</name>
</gene>
<reference evidence="1 2" key="1">
    <citation type="submission" date="2016-07" db="EMBL/GenBank/DDBJ databases">
        <authorList>
            <person name="Lefevre C.T."/>
        </authorList>
    </citation>
    <scope>NUCLEOTIDE SEQUENCE [LARGE SCALE GENOMIC DNA]</scope>
    <source>
        <strain evidence="1">PR1</strain>
    </source>
</reference>
<evidence type="ECO:0000313" key="1">
    <source>
        <dbReference type="EMBL" id="SCA54836.1"/>
    </source>
</evidence>
<dbReference type="EMBL" id="FLYE01000001">
    <property type="protein sequence ID" value="SCA54836.1"/>
    <property type="molecule type" value="Genomic_DNA"/>
</dbReference>
<dbReference type="STRING" id="1867952.MTBPR1_10083"/>
<evidence type="ECO:0000313" key="2">
    <source>
        <dbReference type="Proteomes" id="UP000231658"/>
    </source>
</evidence>
<dbReference type="AlphaFoldDB" id="A0A1C3RC23"/>
<sequence>MALNTKANIERPDDFYQELIDLHRDLSDEQSRDLNAKLILILANHIGDMDVLSEAMSAAKKGIEA</sequence>
<organism evidence="1 2">
    <name type="scientific">Candidatus Terasakiella magnetica</name>
    <dbReference type="NCBI Taxonomy" id="1867952"/>
    <lineage>
        <taxon>Bacteria</taxon>
        <taxon>Pseudomonadati</taxon>
        <taxon>Pseudomonadota</taxon>
        <taxon>Alphaproteobacteria</taxon>
        <taxon>Rhodospirillales</taxon>
        <taxon>Terasakiellaceae</taxon>
        <taxon>Terasakiella</taxon>
    </lineage>
</organism>
<dbReference type="Pfam" id="PF10932">
    <property type="entry name" value="DUF2783"/>
    <property type="match status" value="1"/>
</dbReference>
<name>A0A1C3RC23_9PROT</name>
<protein>
    <recommendedName>
        <fullName evidence="3">DUF2783 domain-containing protein</fullName>
    </recommendedName>
</protein>
<proteinExistence type="predicted"/>
<dbReference type="OrthoDB" id="8420594at2"/>
<dbReference type="Proteomes" id="UP000231658">
    <property type="component" value="Unassembled WGS sequence"/>
</dbReference>
<dbReference type="RefSeq" id="WP_069185576.1">
    <property type="nucleotide sequence ID" value="NZ_FLYE01000001.1"/>
</dbReference>
<evidence type="ECO:0008006" key="3">
    <source>
        <dbReference type="Google" id="ProtNLM"/>
    </source>
</evidence>
<dbReference type="InterPro" id="IPR021233">
    <property type="entry name" value="DUF2783"/>
</dbReference>
<keyword evidence="2" id="KW-1185">Reference proteome</keyword>